<comment type="caution">
    <text evidence="1">The sequence shown here is derived from an EMBL/GenBank/DDBJ whole genome shotgun (WGS) entry which is preliminary data.</text>
</comment>
<name>A0ABR4BLQ4_9LECA</name>
<protein>
    <submittedName>
        <fullName evidence="1">Uncharacterized protein</fullName>
    </submittedName>
</protein>
<organism evidence="1 2">
    <name type="scientific">Lepraria finkii</name>
    <dbReference type="NCBI Taxonomy" id="1340010"/>
    <lineage>
        <taxon>Eukaryota</taxon>
        <taxon>Fungi</taxon>
        <taxon>Dikarya</taxon>
        <taxon>Ascomycota</taxon>
        <taxon>Pezizomycotina</taxon>
        <taxon>Lecanoromycetes</taxon>
        <taxon>OSLEUM clade</taxon>
        <taxon>Lecanoromycetidae</taxon>
        <taxon>Lecanorales</taxon>
        <taxon>Lecanorineae</taxon>
        <taxon>Stereocaulaceae</taxon>
        <taxon>Lepraria</taxon>
    </lineage>
</organism>
<keyword evidence="2" id="KW-1185">Reference proteome</keyword>
<accession>A0ABR4BLQ4</accession>
<proteinExistence type="predicted"/>
<dbReference type="EMBL" id="JBHFEH010000001">
    <property type="protein sequence ID" value="KAL2058724.1"/>
    <property type="molecule type" value="Genomic_DNA"/>
</dbReference>
<reference evidence="1 2" key="1">
    <citation type="submission" date="2024-09" db="EMBL/GenBank/DDBJ databases">
        <title>Rethinking Asexuality: The Enigmatic Case of Functional Sexual Genes in Lepraria (Stereocaulaceae).</title>
        <authorList>
            <person name="Doellman M."/>
            <person name="Sun Y."/>
            <person name="Barcenas-Pena A."/>
            <person name="Lumbsch H.T."/>
            <person name="Grewe F."/>
        </authorList>
    </citation>
    <scope>NUCLEOTIDE SEQUENCE [LARGE SCALE GENOMIC DNA]</scope>
    <source>
        <strain evidence="1 2">Grewe 0041</strain>
    </source>
</reference>
<evidence type="ECO:0000313" key="1">
    <source>
        <dbReference type="EMBL" id="KAL2058724.1"/>
    </source>
</evidence>
<sequence>MCVQACGSKMVNSNLSQSTVQTFSQMANLNLTNDPDRGFNYYPTEHWNFQDLPAEMCPRPDANYTVGKYMWVNIVHHLSINVFNGSVLYYPVDQIPSSD</sequence>
<gene>
    <name evidence="1" type="ORF">ABVK25_000015</name>
</gene>
<evidence type="ECO:0000313" key="2">
    <source>
        <dbReference type="Proteomes" id="UP001590951"/>
    </source>
</evidence>
<dbReference type="Proteomes" id="UP001590951">
    <property type="component" value="Unassembled WGS sequence"/>
</dbReference>